<name>A0AA96R2K1_9CAUD</name>
<proteinExistence type="predicted"/>
<evidence type="ECO:0000313" key="1">
    <source>
        <dbReference type="EMBL" id="WNO47544.1"/>
    </source>
</evidence>
<reference evidence="1" key="1">
    <citation type="submission" date="2023-08" db="EMBL/GenBank/DDBJ databases">
        <authorList>
            <person name="Nazir A."/>
        </authorList>
    </citation>
    <scope>NUCLEOTIDE SEQUENCE</scope>
</reference>
<dbReference type="EMBL" id="OR481006">
    <property type="protein sequence ID" value="WNO47544.1"/>
    <property type="molecule type" value="Genomic_DNA"/>
</dbReference>
<organism evidence="1">
    <name type="scientific">Staphylococcus phage vB_VibM_10AMN12</name>
    <dbReference type="NCBI Taxonomy" id="3076785"/>
    <lineage>
        <taxon>Viruses</taxon>
        <taxon>Duplodnaviria</taxon>
        <taxon>Heunggongvirae</taxon>
        <taxon>Uroviricota</taxon>
        <taxon>Caudoviricetes</taxon>
    </lineage>
</organism>
<sequence>MCWCNPNLRTPCCGGGNCHPPAIKGKNEILQNSQLQLWQSYCDKKQECEIFRDKLKETLDMLEYSHVTSEVYYDHKKVSEFIGDMYKFLEEK</sequence>
<accession>A0AA96R2K1</accession>
<protein>
    <submittedName>
        <fullName evidence="1">Uncharacterized protein</fullName>
    </submittedName>
</protein>